<keyword evidence="4 6" id="KW-1133">Transmembrane helix</keyword>
<evidence type="ECO:0000256" key="4">
    <source>
        <dbReference type="ARBA" id="ARBA00022989"/>
    </source>
</evidence>
<evidence type="ECO:0000256" key="2">
    <source>
        <dbReference type="ARBA" id="ARBA00007620"/>
    </source>
</evidence>
<feature type="transmembrane region" description="Helical" evidence="6">
    <location>
        <begin position="118"/>
        <end position="142"/>
    </location>
</feature>
<accession>A0A835ZEB7</accession>
<dbReference type="Proteomes" id="UP000664859">
    <property type="component" value="Unassembled WGS sequence"/>
</dbReference>
<keyword evidence="5 6" id="KW-0472">Membrane</keyword>
<comment type="caution">
    <text evidence="8">The sequence shown here is derived from an EMBL/GenBank/DDBJ whole genome shotgun (WGS) entry which is preliminary data.</text>
</comment>
<dbReference type="InterPro" id="IPR019547">
    <property type="entry name" value="Lipid_desat"/>
</dbReference>
<feature type="transmembrane region" description="Helical" evidence="6">
    <location>
        <begin position="88"/>
        <end position="111"/>
    </location>
</feature>
<dbReference type="UniPathway" id="UPA00199"/>
<dbReference type="PANTHER" id="PTHR48231">
    <property type="entry name" value="TMEM189_B_DMAIN DOMAIN-CONTAINING PROTEIN"/>
    <property type="match status" value="1"/>
</dbReference>
<gene>
    <name evidence="8" type="ORF">JKP88DRAFT_303581</name>
</gene>
<evidence type="ECO:0000256" key="3">
    <source>
        <dbReference type="ARBA" id="ARBA00022692"/>
    </source>
</evidence>
<evidence type="ECO:0000313" key="8">
    <source>
        <dbReference type="EMBL" id="KAG5188809.1"/>
    </source>
</evidence>
<dbReference type="GO" id="GO:0006631">
    <property type="term" value="P:fatty acid metabolic process"/>
    <property type="evidence" value="ECO:0007669"/>
    <property type="project" value="UniProtKB-UniPathway"/>
</dbReference>
<evidence type="ECO:0000256" key="6">
    <source>
        <dbReference type="SAM" id="Phobius"/>
    </source>
</evidence>
<evidence type="ECO:0000256" key="5">
    <source>
        <dbReference type="ARBA" id="ARBA00023136"/>
    </source>
</evidence>
<dbReference type="OrthoDB" id="5103at2759"/>
<sequence length="315" mass="33413">MVAVAVNALVSGLETPARAQRATGYGSGTRKRLAVLNEPLPAEVQGTETPEAELEAEIRARNLSLSESAAAEAAKLVIDSDTLTDEPYMIAIVAATVVMAAAMTSGVIGAVAASSTPVLSAAAAVAATVAGILFSDAFTGVFHWSVDNYGNLQTPVLGPVIAAFQGHHESPWTITYRNFANNVHKVAYGVLPLLGLLALSHPGPAGTMFGVSALMGLLMCQELHKYSHMVRPPQWVARLQQSGIILSKKEHGLHHTSPFEGKYCIVTGHCNEIMDSTNLYRHLERVVYERTGVEPNCWKLDTTGEIKAAALGTST</sequence>
<organism evidence="8 9">
    <name type="scientific">Tribonema minus</name>
    <dbReference type="NCBI Taxonomy" id="303371"/>
    <lineage>
        <taxon>Eukaryota</taxon>
        <taxon>Sar</taxon>
        <taxon>Stramenopiles</taxon>
        <taxon>Ochrophyta</taxon>
        <taxon>PX clade</taxon>
        <taxon>Xanthophyceae</taxon>
        <taxon>Tribonematales</taxon>
        <taxon>Tribonemataceae</taxon>
        <taxon>Tribonema</taxon>
    </lineage>
</organism>
<evidence type="ECO:0000313" key="9">
    <source>
        <dbReference type="Proteomes" id="UP000664859"/>
    </source>
</evidence>
<dbReference type="AlphaFoldDB" id="A0A835ZEB7"/>
<dbReference type="GO" id="GO:0016020">
    <property type="term" value="C:membrane"/>
    <property type="evidence" value="ECO:0007669"/>
    <property type="project" value="UniProtKB-SubCell"/>
</dbReference>
<comment type="subcellular location">
    <subcellularLocation>
        <location evidence="1">Membrane</location>
        <topology evidence="1">Multi-pass membrane protein</topology>
    </subcellularLocation>
</comment>
<protein>
    <submittedName>
        <fullName evidence="8">Kua-ubiquitin conjugating enzyme hybrid localization domain-containing protein</fullName>
    </submittedName>
</protein>
<reference evidence="8" key="1">
    <citation type="submission" date="2021-02" db="EMBL/GenBank/DDBJ databases">
        <title>First Annotated Genome of the Yellow-green Alga Tribonema minus.</title>
        <authorList>
            <person name="Mahan K.M."/>
        </authorList>
    </citation>
    <scope>NUCLEOTIDE SEQUENCE</scope>
    <source>
        <strain evidence="8">UTEX B ZZ1240</strain>
    </source>
</reference>
<keyword evidence="3 6" id="KW-0812">Transmembrane</keyword>
<dbReference type="EMBL" id="JAFCMP010000063">
    <property type="protein sequence ID" value="KAG5188809.1"/>
    <property type="molecule type" value="Genomic_DNA"/>
</dbReference>
<evidence type="ECO:0000256" key="1">
    <source>
        <dbReference type="ARBA" id="ARBA00004141"/>
    </source>
</evidence>
<feature type="domain" description="Lipid desaturase" evidence="7">
    <location>
        <begin position="132"/>
        <end position="298"/>
    </location>
</feature>
<dbReference type="Pfam" id="PF10520">
    <property type="entry name" value="Lipid_desat"/>
    <property type="match status" value="1"/>
</dbReference>
<dbReference type="PANTHER" id="PTHR48231:SF1">
    <property type="entry name" value="OS08G0187900 PROTEIN"/>
    <property type="match status" value="1"/>
</dbReference>
<proteinExistence type="inferred from homology"/>
<name>A0A835ZEB7_9STRA</name>
<keyword evidence="9" id="KW-1185">Reference proteome</keyword>
<comment type="similarity">
    <text evidence="2">Belongs to the fatty acid desaturase CarF family.</text>
</comment>
<evidence type="ECO:0000259" key="7">
    <source>
        <dbReference type="Pfam" id="PF10520"/>
    </source>
</evidence>